<reference evidence="2" key="1">
    <citation type="journal article" date="2021" name="Nat. Commun.">
        <title>Genetic determinants of endophytism in the Arabidopsis root mycobiome.</title>
        <authorList>
            <person name="Mesny F."/>
            <person name="Miyauchi S."/>
            <person name="Thiergart T."/>
            <person name="Pickel B."/>
            <person name="Atanasova L."/>
            <person name="Karlsson M."/>
            <person name="Huettel B."/>
            <person name="Barry K.W."/>
            <person name="Haridas S."/>
            <person name="Chen C."/>
            <person name="Bauer D."/>
            <person name="Andreopoulos W."/>
            <person name="Pangilinan J."/>
            <person name="LaButti K."/>
            <person name="Riley R."/>
            <person name="Lipzen A."/>
            <person name="Clum A."/>
            <person name="Drula E."/>
            <person name="Henrissat B."/>
            <person name="Kohler A."/>
            <person name="Grigoriev I.V."/>
            <person name="Martin F.M."/>
            <person name="Hacquard S."/>
        </authorList>
    </citation>
    <scope>NUCLEOTIDE SEQUENCE</scope>
    <source>
        <strain evidence="2">MPI-CAGE-AT-0147</strain>
    </source>
</reference>
<evidence type="ECO:0000313" key="3">
    <source>
        <dbReference type="Proteomes" id="UP000738349"/>
    </source>
</evidence>
<evidence type="ECO:0008006" key="4">
    <source>
        <dbReference type="Google" id="ProtNLM"/>
    </source>
</evidence>
<dbReference type="AlphaFoldDB" id="A0A9P9FWF0"/>
<feature type="compositionally biased region" description="Acidic residues" evidence="1">
    <location>
        <begin position="518"/>
        <end position="529"/>
    </location>
</feature>
<feature type="compositionally biased region" description="Polar residues" evidence="1">
    <location>
        <begin position="448"/>
        <end position="463"/>
    </location>
</feature>
<evidence type="ECO:0000313" key="2">
    <source>
        <dbReference type="EMBL" id="KAH7176571.1"/>
    </source>
</evidence>
<evidence type="ECO:0000256" key="1">
    <source>
        <dbReference type="SAM" id="MobiDB-lite"/>
    </source>
</evidence>
<keyword evidence="3" id="KW-1185">Reference proteome</keyword>
<feature type="compositionally biased region" description="Basic and acidic residues" evidence="1">
    <location>
        <begin position="530"/>
        <end position="539"/>
    </location>
</feature>
<feature type="compositionally biased region" description="Low complexity" evidence="1">
    <location>
        <begin position="555"/>
        <end position="573"/>
    </location>
</feature>
<feature type="compositionally biased region" description="Basic and acidic residues" evidence="1">
    <location>
        <begin position="719"/>
        <end position="729"/>
    </location>
</feature>
<dbReference type="EMBL" id="JAGMUV010000001">
    <property type="protein sequence ID" value="KAH7176571.1"/>
    <property type="molecule type" value="Genomic_DNA"/>
</dbReference>
<gene>
    <name evidence="2" type="ORF">EDB81DRAFT_773016</name>
</gene>
<protein>
    <recommendedName>
        <fullName evidence="4">Myb-like domain-containing protein</fullName>
    </recommendedName>
</protein>
<feature type="compositionally biased region" description="Low complexity" evidence="1">
    <location>
        <begin position="22"/>
        <end position="38"/>
    </location>
</feature>
<dbReference type="OrthoDB" id="5398572at2759"/>
<feature type="compositionally biased region" description="Basic and acidic residues" evidence="1">
    <location>
        <begin position="469"/>
        <end position="478"/>
    </location>
</feature>
<name>A0A9P9FWF0_9HYPO</name>
<proteinExistence type="predicted"/>
<comment type="caution">
    <text evidence="2">The sequence shown here is derived from an EMBL/GenBank/DDBJ whole genome shotgun (WGS) entry which is preliminary data.</text>
</comment>
<dbReference type="Proteomes" id="UP000738349">
    <property type="component" value="Unassembled WGS sequence"/>
</dbReference>
<feature type="region of interest" description="Disordered" evidence="1">
    <location>
        <begin position="715"/>
        <end position="743"/>
    </location>
</feature>
<organism evidence="2 3">
    <name type="scientific">Dactylonectria macrodidyma</name>
    <dbReference type="NCBI Taxonomy" id="307937"/>
    <lineage>
        <taxon>Eukaryota</taxon>
        <taxon>Fungi</taxon>
        <taxon>Dikarya</taxon>
        <taxon>Ascomycota</taxon>
        <taxon>Pezizomycotina</taxon>
        <taxon>Sordariomycetes</taxon>
        <taxon>Hypocreomycetidae</taxon>
        <taxon>Hypocreales</taxon>
        <taxon>Nectriaceae</taxon>
        <taxon>Dactylonectria</taxon>
    </lineage>
</organism>
<feature type="region of interest" description="Disordered" evidence="1">
    <location>
        <begin position="1"/>
        <end position="81"/>
    </location>
</feature>
<accession>A0A9P9FWF0</accession>
<feature type="compositionally biased region" description="Low complexity" evidence="1">
    <location>
        <begin position="481"/>
        <end position="494"/>
    </location>
</feature>
<sequence>MDTRTRRKRADPPASAPNPPKTRAGTRSTRRTATPSATLPDPDHPQNGTSRPSAPASEGSKPKGLLSNPIPRRGARVAGRAPSVASIVTLPPRAADEETEVGDGDHVAEALSEDLVSLGVDAEGAEQYEQDEVYDEAQATRYKIMEQVLPDLIQFSEELMGRLEHADYEDPVFHGLITVKKSAFLGARQIFEEEHTTPLIDLAQAANIVKNGVDSVTVVSAIVRANIVTVIDEVLILKAGQKSDPSDLLEMLDIWFPSMFTAPNTVFQDPQLTLDIRTWHLIEVLNSQDEKQDFKKIIADVFCKPDDAGLSYPTRFSRGPFKSLGEADHENIEEICSERIAKIIPVVKKGKKTYGVGKLREMFPLERLLDDLGSWLAETYGMLKSPDLHSRPKRGPEAEAFVDAEEDIGDSQTDIASESQPIVRAGEEAEIEPTLFDRGKPFVYFDTQNRTNSMAPPSGQQQAVPRPGAPRDYREHTNADLLGSPLPPSSALVLERNQRKAPAFASKRPKAHDPLSSDNEDDGEEDPFETDTRPVDKGKRAAISAMMPPPKRPRAAPASTAPSTAPSSQFPPSYQTESEDLKRAHMEPTPIAPMTGRSSQYPQPTPDDFENLRRAKIEVSQRARMQTITFAKQRHVWSHHDTMLLIQLIRDRHAAWSAIERYDNDKFEHPRNQQAYRDKARNMKVDYLMTDAIMPPRFDLVALGKKETDRLMSLGKNPARKEADVDAHGRATNTEYIGPPPSQ</sequence>
<feature type="region of interest" description="Disordered" evidence="1">
    <location>
        <begin position="448"/>
        <end position="580"/>
    </location>
</feature>